<dbReference type="Pfam" id="PF13884">
    <property type="entry name" value="Peptidase_S74"/>
    <property type="match status" value="1"/>
</dbReference>
<dbReference type="PROSITE" id="PS51688">
    <property type="entry name" value="ICA"/>
    <property type="match status" value="1"/>
</dbReference>
<gene>
    <name evidence="3" type="ORF">COW77_01175</name>
</gene>
<evidence type="ECO:0000256" key="1">
    <source>
        <dbReference type="SAM" id="Coils"/>
    </source>
</evidence>
<dbReference type="Proteomes" id="UP000229241">
    <property type="component" value="Unassembled WGS sequence"/>
</dbReference>
<dbReference type="InterPro" id="IPR030392">
    <property type="entry name" value="S74_ICA"/>
</dbReference>
<accession>A0A2H0EEE1</accession>
<keyword evidence="1" id="KW-0175">Coiled coil</keyword>
<dbReference type="EMBL" id="PCTX01000032">
    <property type="protein sequence ID" value="PIP92219.1"/>
    <property type="molecule type" value="Genomic_DNA"/>
</dbReference>
<name>A0A2H0EEE1_9BACT</name>
<feature type="coiled-coil region" evidence="1">
    <location>
        <begin position="120"/>
        <end position="147"/>
    </location>
</feature>
<evidence type="ECO:0000259" key="2">
    <source>
        <dbReference type="PROSITE" id="PS51688"/>
    </source>
</evidence>
<sequence length="147" mass="16085">GIGTTGPAYQLELSTDSAAKPGTNTWTVVSDARIKTDIRPFTDGLNTILGINPVLYKYNGKGGFIADGKDYIGVIAQDVQKVAPYTVNSYYDKLNPADATSIELLNFNSGDLTFTTINAIKELNNKIEALRLENEALKKRIEILETR</sequence>
<evidence type="ECO:0000313" key="4">
    <source>
        <dbReference type="Proteomes" id="UP000229241"/>
    </source>
</evidence>
<reference evidence="3 4" key="1">
    <citation type="submission" date="2017-09" db="EMBL/GenBank/DDBJ databases">
        <title>Depth-based differentiation of microbial function through sediment-hosted aquifers and enrichment of novel symbionts in the deep terrestrial subsurface.</title>
        <authorList>
            <person name="Probst A.J."/>
            <person name="Ladd B."/>
            <person name="Jarett J.K."/>
            <person name="Geller-Mcgrath D.E."/>
            <person name="Sieber C.M."/>
            <person name="Emerson J.B."/>
            <person name="Anantharaman K."/>
            <person name="Thomas B.C."/>
            <person name="Malmstrom R."/>
            <person name="Stieglmeier M."/>
            <person name="Klingl A."/>
            <person name="Woyke T."/>
            <person name="Ryan C.M."/>
            <person name="Banfield J.F."/>
        </authorList>
    </citation>
    <scope>NUCLEOTIDE SEQUENCE [LARGE SCALE GENOMIC DNA]</scope>
    <source>
        <strain evidence="3">CG18_big_fil_WC_8_21_14_2_50_39_7</strain>
    </source>
</reference>
<protein>
    <recommendedName>
        <fullName evidence="2">Peptidase S74 domain-containing protein</fullName>
    </recommendedName>
</protein>
<dbReference type="Gene3D" id="1.10.10.10">
    <property type="entry name" value="Winged helix-like DNA-binding domain superfamily/Winged helix DNA-binding domain"/>
    <property type="match status" value="1"/>
</dbReference>
<evidence type="ECO:0000313" key="3">
    <source>
        <dbReference type="EMBL" id="PIP92219.1"/>
    </source>
</evidence>
<organism evidence="3 4">
    <name type="scientific">Candidatus Wolfebacteria bacterium CG18_big_fil_WC_8_21_14_2_50_39_7</name>
    <dbReference type="NCBI Taxonomy" id="1975071"/>
    <lineage>
        <taxon>Bacteria</taxon>
        <taxon>Candidatus Wolfeibacteriota</taxon>
    </lineage>
</organism>
<feature type="domain" description="Peptidase S74" evidence="2">
    <location>
        <begin position="30"/>
        <end position="134"/>
    </location>
</feature>
<dbReference type="InterPro" id="IPR036388">
    <property type="entry name" value="WH-like_DNA-bd_sf"/>
</dbReference>
<dbReference type="AlphaFoldDB" id="A0A2H0EEE1"/>
<comment type="caution">
    <text evidence="3">The sequence shown here is derived from an EMBL/GenBank/DDBJ whole genome shotgun (WGS) entry which is preliminary data.</text>
</comment>
<feature type="non-terminal residue" evidence="3">
    <location>
        <position position="1"/>
    </location>
</feature>
<proteinExistence type="predicted"/>